<reference evidence="6" key="1">
    <citation type="submission" date="2015-11" db="EMBL/GenBank/DDBJ databases">
        <title>Plasmid sequences of Acetobacter pasteurianus Ab3.</title>
        <authorList>
            <person name="Xia K."/>
            <person name="Li Y."/>
        </authorList>
    </citation>
    <scope>NUCLEOTIDE SEQUENCE</scope>
    <source>
        <strain evidence="6">Ab3</strain>
        <plasmid evidence="6">ApAb3p1</plasmid>
    </source>
</reference>
<dbReference type="SUPFAM" id="SSF46689">
    <property type="entry name" value="Homeodomain-like"/>
    <property type="match status" value="1"/>
</dbReference>
<dbReference type="GeneID" id="34783573"/>
<name>A0A0S3JPH3_ACEPA</name>
<dbReference type="EMBL" id="CP013469">
    <property type="protein sequence ID" value="ALR88303.1"/>
    <property type="molecule type" value="Genomic_DNA"/>
</dbReference>
<organism evidence="6">
    <name type="scientific">Acetobacter pasteurianus</name>
    <name type="common">Acetobacter turbidans</name>
    <dbReference type="NCBI Taxonomy" id="438"/>
    <lineage>
        <taxon>Bacteria</taxon>
        <taxon>Pseudomonadati</taxon>
        <taxon>Pseudomonadota</taxon>
        <taxon>Alphaproteobacteria</taxon>
        <taxon>Acetobacterales</taxon>
        <taxon>Acetobacteraceae</taxon>
        <taxon>Acetobacter</taxon>
    </lineage>
</organism>
<dbReference type="GO" id="GO:0003700">
    <property type="term" value="F:DNA-binding transcription factor activity"/>
    <property type="evidence" value="ECO:0007669"/>
    <property type="project" value="TreeGrafter"/>
</dbReference>
<dbReference type="GO" id="GO:0000976">
    <property type="term" value="F:transcription cis-regulatory region binding"/>
    <property type="evidence" value="ECO:0007669"/>
    <property type="project" value="TreeGrafter"/>
</dbReference>
<proteinExistence type="predicted"/>
<dbReference type="RefSeq" id="WP_042061684.1">
    <property type="nucleotide sequence ID" value="NZ_CP013469.1"/>
</dbReference>
<evidence type="ECO:0000313" key="6">
    <source>
        <dbReference type="EMBL" id="ALR88303.1"/>
    </source>
</evidence>
<keyword evidence="1" id="KW-0805">Transcription regulation</keyword>
<dbReference type="Pfam" id="PF00440">
    <property type="entry name" value="TetR_N"/>
    <property type="match status" value="1"/>
</dbReference>
<evidence type="ECO:0000256" key="4">
    <source>
        <dbReference type="PROSITE-ProRule" id="PRU00335"/>
    </source>
</evidence>
<keyword evidence="2 4" id="KW-0238">DNA-binding</keyword>
<keyword evidence="6" id="KW-0614">Plasmid</keyword>
<evidence type="ECO:0000256" key="3">
    <source>
        <dbReference type="ARBA" id="ARBA00023163"/>
    </source>
</evidence>
<dbReference type="PROSITE" id="PS50977">
    <property type="entry name" value="HTH_TETR_2"/>
    <property type="match status" value="1"/>
</dbReference>
<dbReference type="Gene3D" id="1.10.357.10">
    <property type="entry name" value="Tetracycline Repressor, domain 2"/>
    <property type="match status" value="1"/>
</dbReference>
<evidence type="ECO:0000259" key="5">
    <source>
        <dbReference type="PROSITE" id="PS50977"/>
    </source>
</evidence>
<keyword evidence="3" id="KW-0804">Transcription</keyword>
<dbReference type="InterPro" id="IPR009057">
    <property type="entry name" value="Homeodomain-like_sf"/>
</dbReference>
<sequence>MDSNSSRGKRTSLQPLRAAGRQRVEELLEAASDLMAERGYEATTMAEIAARAGAKIGSLYRFFPNKEAVADALVQRHIAVLEDEYAALAKRAATLSPEALADVLIELLVTLYPRVKSLSALMEARTDRMEIRERARGHAIAGIAAALRVCAPGLGEMLAKDISAVVLNTMKVLRGMLSKDAPTMPGAPDELRRMHRLYLADRLEPFRRTLDSITEAEP</sequence>
<dbReference type="InterPro" id="IPR001647">
    <property type="entry name" value="HTH_TetR"/>
</dbReference>
<dbReference type="PANTHER" id="PTHR30055:SF234">
    <property type="entry name" value="HTH-TYPE TRANSCRIPTIONAL REGULATOR BETI"/>
    <property type="match status" value="1"/>
</dbReference>
<dbReference type="PRINTS" id="PR00455">
    <property type="entry name" value="HTHTETR"/>
</dbReference>
<gene>
    <name evidence="6" type="ORF">DB34_14145</name>
</gene>
<dbReference type="PANTHER" id="PTHR30055">
    <property type="entry name" value="HTH-TYPE TRANSCRIPTIONAL REGULATOR RUTR"/>
    <property type="match status" value="1"/>
</dbReference>
<geneLocation type="plasmid" evidence="6">
    <name>ApAb3p1</name>
</geneLocation>
<dbReference type="InterPro" id="IPR050109">
    <property type="entry name" value="HTH-type_TetR-like_transc_reg"/>
</dbReference>
<accession>A0A0S3JPH3</accession>
<evidence type="ECO:0000256" key="2">
    <source>
        <dbReference type="ARBA" id="ARBA00023125"/>
    </source>
</evidence>
<protein>
    <submittedName>
        <fullName evidence="6">Transcriptional regulator</fullName>
    </submittedName>
</protein>
<dbReference type="AlphaFoldDB" id="A0A0S3JPH3"/>
<feature type="domain" description="HTH tetR-type" evidence="5">
    <location>
        <begin position="21"/>
        <end position="81"/>
    </location>
</feature>
<feature type="DNA-binding region" description="H-T-H motif" evidence="4">
    <location>
        <begin position="44"/>
        <end position="63"/>
    </location>
</feature>
<evidence type="ECO:0000256" key="1">
    <source>
        <dbReference type="ARBA" id="ARBA00023015"/>
    </source>
</evidence>